<keyword evidence="3" id="KW-1185">Reference proteome</keyword>
<evidence type="ECO:0000256" key="1">
    <source>
        <dbReference type="SAM" id="Coils"/>
    </source>
</evidence>
<dbReference type="RefSeq" id="WP_343962303.1">
    <property type="nucleotide sequence ID" value="NZ_BAAAKZ010000016.1"/>
</dbReference>
<name>A0ABW3TRP9_9MICO</name>
<keyword evidence="1" id="KW-0175">Coiled coil</keyword>
<protein>
    <submittedName>
        <fullName evidence="2">Uncharacterized protein</fullName>
    </submittedName>
</protein>
<sequence length="134" mass="14712">MLSAEEAIAQLREATKKVAAQTSELREAREARERERAVAAKAAAEARRRGDSGKDWQVLQQRIDLGQTTEFDIIQGFDLSPEARAVRKQMGEDIGKIADERAKEVGEGAELPPNFAAAQAQLAETVARLRDLTP</sequence>
<organism evidence="2 3">
    <name type="scientific">Leucobacter albus</name>
    <dbReference type="NCBI Taxonomy" id="272210"/>
    <lineage>
        <taxon>Bacteria</taxon>
        <taxon>Bacillati</taxon>
        <taxon>Actinomycetota</taxon>
        <taxon>Actinomycetes</taxon>
        <taxon>Micrococcales</taxon>
        <taxon>Microbacteriaceae</taxon>
        <taxon>Leucobacter</taxon>
    </lineage>
</organism>
<evidence type="ECO:0000313" key="2">
    <source>
        <dbReference type="EMBL" id="MFD1203405.1"/>
    </source>
</evidence>
<gene>
    <name evidence="2" type="ORF">ACFQ3U_16050</name>
</gene>
<proteinExistence type="predicted"/>
<reference evidence="3" key="1">
    <citation type="journal article" date="2019" name="Int. J. Syst. Evol. Microbiol.">
        <title>The Global Catalogue of Microorganisms (GCM) 10K type strain sequencing project: providing services to taxonomists for standard genome sequencing and annotation.</title>
        <authorList>
            <consortium name="The Broad Institute Genomics Platform"/>
            <consortium name="The Broad Institute Genome Sequencing Center for Infectious Disease"/>
            <person name="Wu L."/>
            <person name="Ma J."/>
        </authorList>
    </citation>
    <scope>NUCLEOTIDE SEQUENCE [LARGE SCALE GENOMIC DNA]</scope>
    <source>
        <strain evidence="3">CCUG 50213</strain>
    </source>
</reference>
<dbReference type="EMBL" id="JBHTLY010000013">
    <property type="protein sequence ID" value="MFD1203405.1"/>
    <property type="molecule type" value="Genomic_DNA"/>
</dbReference>
<accession>A0ABW3TRP9</accession>
<comment type="caution">
    <text evidence="2">The sequence shown here is derived from an EMBL/GenBank/DDBJ whole genome shotgun (WGS) entry which is preliminary data.</text>
</comment>
<feature type="coiled-coil region" evidence="1">
    <location>
        <begin position="4"/>
        <end position="45"/>
    </location>
</feature>
<evidence type="ECO:0000313" key="3">
    <source>
        <dbReference type="Proteomes" id="UP001597181"/>
    </source>
</evidence>
<dbReference type="Proteomes" id="UP001597181">
    <property type="component" value="Unassembled WGS sequence"/>
</dbReference>